<evidence type="ECO:0000313" key="1">
    <source>
        <dbReference type="EMBL" id="CAI9173194.1"/>
    </source>
</evidence>
<sequence length="105" mass="11925">MLFPSKVSFTGYVHYRESRLIFWGPLLSLPHMLFTEALWELPGGSDGKELPAMQETQVRSLGLEDPLEKGTATHSSILIWKNPRDRGAWQTTVHGVTQSWTRLSD</sequence>
<keyword evidence="2" id="KW-1185">Reference proteome</keyword>
<dbReference type="Proteomes" id="UP001176941">
    <property type="component" value="Chromosome 33"/>
</dbReference>
<protein>
    <submittedName>
        <fullName evidence="1">Uncharacterized protein</fullName>
    </submittedName>
</protein>
<dbReference type="EMBL" id="OX459969">
    <property type="protein sequence ID" value="CAI9173194.1"/>
    <property type="molecule type" value="Genomic_DNA"/>
</dbReference>
<name>A0ABN8ZHD5_RANTA</name>
<accession>A0ABN8ZHD5</accession>
<reference evidence="1" key="1">
    <citation type="submission" date="2023-04" db="EMBL/GenBank/DDBJ databases">
        <authorList>
            <consortium name="ELIXIR-Norway"/>
        </authorList>
    </citation>
    <scope>NUCLEOTIDE SEQUENCE [LARGE SCALE GENOMIC DNA]</scope>
</reference>
<evidence type="ECO:0000313" key="2">
    <source>
        <dbReference type="Proteomes" id="UP001176941"/>
    </source>
</evidence>
<organism evidence="1 2">
    <name type="scientific">Rangifer tarandus platyrhynchus</name>
    <name type="common">Svalbard reindeer</name>
    <dbReference type="NCBI Taxonomy" id="3082113"/>
    <lineage>
        <taxon>Eukaryota</taxon>
        <taxon>Metazoa</taxon>
        <taxon>Chordata</taxon>
        <taxon>Craniata</taxon>
        <taxon>Vertebrata</taxon>
        <taxon>Euteleostomi</taxon>
        <taxon>Mammalia</taxon>
        <taxon>Eutheria</taxon>
        <taxon>Laurasiatheria</taxon>
        <taxon>Artiodactyla</taxon>
        <taxon>Ruminantia</taxon>
        <taxon>Pecora</taxon>
        <taxon>Cervidae</taxon>
        <taxon>Odocoileinae</taxon>
        <taxon>Rangifer</taxon>
    </lineage>
</organism>
<proteinExistence type="predicted"/>
<gene>
    <name evidence="1" type="ORF">MRATA1EN1_LOCUS22156</name>
</gene>